<dbReference type="SUPFAM" id="SSF82051">
    <property type="entry name" value="Obg GTP-binding protein N-terminal domain"/>
    <property type="match status" value="1"/>
</dbReference>
<evidence type="ECO:0000256" key="11">
    <source>
        <dbReference type="SAM" id="MobiDB-lite"/>
    </source>
</evidence>
<dbReference type="InterPro" id="IPR031167">
    <property type="entry name" value="G_OBG"/>
</dbReference>
<feature type="binding site" evidence="10">
    <location>
        <begin position="283"/>
        <end position="286"/>
    </location>
    <ligand>
        <name>GTP</name>
        <dbReference type="ChEBI" id="CHEBI:37565"/>
    </ligand>
</feature>
<dbReference type="EC" id="3.6.5.-" evidence="10"/>
<keyword evidence="9 10" id="KW-0342">GTP-binding</keyword>
<dbReference type="Proteomes" id="UP000244064">
    <property type="component" value="Unassembled WGS sequence"/>
</dbReference>
<dbReference type="InterPro" id="IPR014100">
    <property type="entry name" value="GTP-bd_Obg/CgtA"/>
</dbReference>
<dbReference type="PROSITE" id="PS51883">
    <property type="entry name" value="OBG"/>
    <property type="match status" value="1"/>
</dbReference>
<dbReference type="HAMAP" id="MF_01454">
    <property type="entry name" value="GTPase_Obg"/>
    <property type="match status" value="1"/>
</dbReference>
<comment type="function">
    <text evidence="10">An essential GTPase which binds GTP, GDP and possibly (p)ppGpp with moderate affinity, with high nucleotide exchange rates and a fairly low GTP hydrolysis rate. Plays a role in control of the cell cycle, stress response, ribosome biogenesis and in those bacteria that undergo differentiation, in morphogenesis control.</text>
</comment>
<keyword evidence="4 10" id="KW-0963">Cytoplasm</keyword>
<dbReference type="Pfam" id="PF01926">
    <property type="entry name" value="MMR_HSR1"/>
    <property type="match status" value="1"/>
</dbReference>
<dbReference type="GO" id="GO:0000287">
    <property type="term" value="F:magnesium ion binding"/>
    <property type="evidence" value="ECO:0007669"/>
    <property type="project" value="InterPro"/>
</dbReference>
<dbReference type="PROSITE" id="PS00905">
    <property type="entry name" value="GTP1_OBG"/>
    <property type="match status" value="1"/>
</dbReference>
<dbReference type="PANTHER" id="PTHR11702:SF31">
    <property type="entry name" value="MITOCHONDRIAL RIBOSOME-ASSOCIATED GTPASE 2"/>
    <property type="match status" value="1"/>
</dbReference>
<comment type="caution">
    <text evidence="14">The sequence shown here is derived from an EMBL/GenBank/DDBJ whole genome shotgun (WGS) entry which is preliminary data.</text>
</comment>
<comment type="subunit">
    <text evidence="10">Monomer.</text>
</comment>
<dbReference type="GO" id="GO:0003924">
    <property type="term" value="F:GTPase activity"/>
    <property type="evidence" value="ECO:0007669"/>
    <property type="project" value="UniProtKB-UniRule"/>
</dbReference>
<sequence length="404" mass="44162">MKFVDEVSIHVKAGDGGNGMMSFRREKFIENGGPNGGDGGDGGSVYIVADENLNTLVDYRYTRRFAAKNGEKGGSTDCTGHKGEDLVLPVPVGTTVIDAGTQEVIGDLVKPGQRLMVAQGGWHGLGNTRFKSSVNRAPRQTTNGKPGDARDLKLELKVLADVGLLGLPNAGKSTFIRAVSAAKPKVADYPFTTLVPNLGVVSVGRYKSFVVADIPGLIEGASDGAGLGIRFLKHLARTRLLLHLVDLAPLDQSDPAEAAQTIVEELGRFSPALAERDRWLVLNKADQLLDDEREERMRQVVARLNWEGPVFVISALEREGTEELSQAIMRYLDERTLRLVEEPEYAEALAELDQRIEDEARARLQALDDQRALRRAGLKNVEESDDDFDDDEDDGDGPEIIYVR</sequence>
<dbReference type="InterPro" id="IPR036726">
    <property type="entry name" value="GTP1_OBG_dom_sf"/>
</dbReference>
<dbReference type="GO" id="GO:0019003">
    <property type="term" value="F:GDP binding"/>
    <property type="evidence" value="ECO:0007669"/>
    <property type="project" value="UniProtKB-ARBA"/>
</dbReference>
<feature type="binding site" evidence="10">
    <location>
        <begin position="166"/>
        <end position="173"/>
    </location>
    <ligand>
        <name>GTP</name>
        <dbReference type="ChEBI" id="CHEBI:37565"/>
    </ligand>
</feature>
<dbReference type="InterPro" id="IPR045086">
    <property type="entry name" value="OBG_GTPase"/>
</dbReference>
<evidence type="ECO:0000313" key="15">
    <source>
        <dbReference type="Proteomes" id="UP000244064"/>
    </source>
</evidence>
<protein>
    <recommendedName>
        <fullName evidence="10">GTPase Obg</fullName>
        <ecNumber evidence="10">3.6.5.-</ecNumber>
    </recommendedName>
    <alternativeName>
        <fullName evidence="10">GTP-binding protein Obg</fullName>
    </alternativeName>
</protein>
<feature type="binding site" evidence="10">
    <location>
        <begin position="314"/>
        <end position="316"/>
    </location>
    <ligand>
        <name>GTP</name>
        <dbReference type="ChEBI" id="CHEBI:37565"/>
    </ligand>
</feature>
<dbReference type="RefSeq" id="WP_108107435.1">
    <property type="nucleotide sequence ID" value="NZ_QASN01000019.1"/>
</dbReference>
<dbReference type="InterPro" id="IPR006074">
    <property type="entry name" value="GTP1-OBG_CS"/>
</dbReference>
<keyword evidence="7 10" id="KW-0378">Hydrolase</keyword>
<name>A0A2T5P8G0_9PSED</name>
<evidence type="ECO:0000256" key="5">
    <source>
        <dbReference type="ARBA" id="ARBA00022723"/>
    </source>
</evidence>
<dbReference type="GO" id="GO:0042254">
    <property type="term" value="P:ribosome biogenesis"/>
    <property type="evidence" value="ECO:0007669"/>
    <property type="project" value="UniProtKB-UniRule"/>
</dbReference>
<dbReference type="PIRSF" id="PIRSF002401">
    <property type="entry name" value="GTP_bd_Obg/CgtA"/>
    <property type="match status" value="1"/>
</dbReference>
<evidence type="ECO:0000256" key="4">
    <source>
        <dbReference type="ARBA" id="ARBA00022490"/>
    </source>
</evidence>
<dbReference type="Pfam" id="PF01018">
    <property type="entry name" value="GTP1_OBG"/>
    <property type="match status" value="1"/>
</dbReference>
<keyword evidence="5 10" id="KW-0479">Metal-binding</keyword>
<organism evidence="14 15">
    <name type="scientific">Pseudomonas mangrovi</name>
    <dbReference type="NCBI Taxonomy" id="2161748"/>
    <lineage>
        <taxon>Bacteria</taxon>
        <taxon>Pseudomonadati</taxon>
        <taxon>Pseudomonadota</taxon>
        <taxon>Gammaproteobacteria</taxon>
        <taxon>Pseudomonadales</taxon>
        <taxon>Pseudomonadaceae</taxon>
        <taxon>Pseudomonas</taxon>
    </lineage>
</organism>
<dbReference type="GO" id="GO:0005737">
    <property type="term" value="C:cytoplasm"/>
    <property type="evidence" value="ECO:0007669"/>
    <property type="project" value="UniProtKB-SubCell"/>
</dbReference>
<reference evidence="14 15" key="1">
    <citation type="submission" date="2018-04" db="EMBL/GenBank/DDBJ databases">
        <title>Pseudomonas sp. nov., isolated from mangrove soil.</title>
        <authorList>
            <person name="Chen C."/>
        </authorList>
    </citation>
    <scope>NUCLEOTIDE SEQUENCE [LARGE SCALE GENOMIC DNA]</scope>
    <source>
        <strain evidence="14 15">TC-11</strain>
    </source>
</reference>
<feature type="domain" description="OBG-type G" evidence="12">
    <location>
        <begin position="160"/>
        <end position="333"/>
    </location>
</feature>
<dbReference type="InterPro" id="IPR006073">
    <property type="entry name" value="GTP-bd"/>
</dbReference>
<dbReference type="CDD" id="cd01898">
    <property type="entry name" value="Obg"/>
    <property type="match status" value="1"/>
</dbReference>
<keyword evidence="8 10" id="KW-0460">Magnesium</keyword>
<dbReference type="GO" id="GO:0043022">
    <property type="term" value="F:ribosome binding"/>
    <property type="evidence" value="ECO:0007669"/>
    <property type="project" value="UniProtKB-ARBA"/>
</dbReference>
<evidence type="ECO:0000256" key="6">
    <source>
        <dbReference type="ARBA" id="ARBA00022741"/>
    </source>
</evidence>
<dbReference type="Gene3D" id="3.40.50.300">
    <property type="entry name" value="P-loop containing nucleotide triphosphate hydrolases"/>
    <property type="match status" value="1"/>
</dbReference>
<evidence type="ECO:0000259" key="13">
    <source>
        <dbReference type="PROSITE" id="PS51883"/>
    </source>
</evidence>
<dbReference type="PANTHER" id="PTHR11702">
    <property type="entry name" value="DEVELOPMENTALLY REGULATED GTP-BINDING PROTEIN-RELATED"/>
    <property type="match status" value="1"/>
</dbReference>
<evidence type="ECO:0000256" key="10">
    <source>
        <dbReference type="HAMAP-Rule" id="MF_01454"/>
    </source>
</evidence>
<dbReference type="AlphaFoldDB" id="A0A2T5P8G0"/>
<gene>
    <name evidence="14" type="primary">obgE</name>
    <name evidence="14" type="synonym">cgtA</name>
    <name evidence="10 14" type="synonym">obg</name>
    <name evidence="14" type="synonym">yhbZ</name>
    <name evidence="14" type="ORF">DBO85_11605</name>
</gene>
<comment type="cofactor">
    <cofactor evidence="1 10">
        <name>Mg(2+)</name>
        <dbReference type="ChEBI" id="CHEBI:18420"/>
    </cofactor>
</comment>
<evidence type="ECO:0000256" key="3">
    <source>
        <dbReference type="ARBA" id="ARBA00007699"/>
    </source>
</evidence>
<feature type="compositionally biased region" description="Acidic residues" evidence="11">
    <location>
        <begin position="383"/>
        <end position="397"/>
    </location>
</feature>
<dbReference type="InterPro" id="IPR006169">
    <property type="entry name" value="GTP1_OBG_dom"/>
</dbReference>
<keyword evidence="6 10" id="KW-0547">Nucleotide-binding</keyword>
<feature type="binding site" evidence="10">
    <location>
        <position position="193"/>
    </location>
    <ligand>
        <name>Mg(2+)</name>
        <dbReference type="ChEBI" id="CHEBI:18420"/>
    </ligand>
</feature>
<dbReference type="PRINTS" id="PR00326">
    <property type="entry name" value="GTP1OBG"/>
</dbReference>
<dbReference type="InterPro" id="IPR027417">
    <property type="entry name" value="P-loop_NTPase"/>
</dbReference>
<proteinExistence type="inferred from homology"/>
<comment type="subcellular location">
    <subcellularLocation>
        <location evidence="2 10">Cytoplasm</location>
    </subcellularLocation>
</comment>
<dbReference type="GO" id="GO:0005525">
    <property type="term" value="F:GTP binding"/>
    <property type="evidence" value="ECO:0007669"/>
    <property type="project" value="UniProtKB-UniRule"/>
</dbReference>
<comment type="similarity">
    <text evidence="3 10">Belongs to the TRAFAC class OBG-HflX-like GTPase superfamily. OBG GTPase family.</text>
</comment>
<dbReference type="PROSITE" id="PS51710">
    <property type="entry name" value="G_OBG"/>
    <property type="match status" value="1"/>
</dbReference>
<dbReference type="NCBIfam" id="NF008956">
    <property type="entry name" value="PRK12299.1"/>
    <property type="match status" value="1"/>
</dbReference>
<evidence type="ECO:0000256" key="8">
    <source>
        <dbReference type="ARBA" id="ARBA00022842"/>
    </source>
</evidence>
<dbReference type="FunFam" id="2.70.210.12:FF:000001">
    <property type="entry name" value="GTPase Obg"/>
    <property type="match status" value="1"/>
</dbReference>
<dbReference type="NCBIfam" id="NF008955">
    <property type="entry name" value="PRK12297.1"/>
    <property type="match status" value="1"/>
</dbReference>
<keyword evidence="15" id="KW-1185">Reference proteome</keyword>
<feature type="domain" description="Obg" evidence="13">
    <location>
        <begin position="1"/>
        <end position="159"/>
    </location>
</feature>
<accession>A0A2T5P8G0</accession>
<dbReference type="FunFam" id="3.40.50.300:FF:000185">
    <property type="entry name" value="GTPase Obg"/>
    <property type="match status" value="1"/>
</dbReference>
<feature type="binding site" evidence="10">
    <location>
        <begin position="191"/>
        <end position="195"/>
    </location>
    <ligand>
        <name>GTP</name>
        <dbReference type="ChEBI" id="CHEBI:37565"/>
    </ligand>
</feature>
<evidence type="ECO:0000256" key="2">
    <source>
        <dbReference type="ARBA" id="ARBA00004496"/>
    </source>
</evidence>
<dbReference type="NCBIfam" id="TIGR02729">
    <property type="entry name" value="Obg_CgtA"/>
    <property type="match status" value="1"/>
</dbReference>
<evidence type="ECO:0000256" key="1">
    <source>
        <dbReference type="ARBA" id="ARBA00001946"/>
    </source>
</evidence>
<evidence type="ECO:0000256" key="7">
    <source>
        <dbReference type="ARBA" id="ARBA00022801"/>
    </source>
</evidence>
<dbReference type="OrthoDB" id="9807318at2"/>
<feature type="binding site" evidence="10">
    <location>
        <position position="173"/>
    </location>
    <ligand>
        <name>Mg(2+)</name>
        <dbReference type="ChEBI" id="CHEBI:18420"/>
    </ligand>
</feature>
<feature type="binding site" evidence="10">
    <location>
        <begin position="213"/>
        <end position="216"/>
    </location>
    <ligand>
        <name>GTP</name>
        <dbReference type="ChEBI" id="CHEBI:37565"/>
    </ligand>
</feature>
<dbReference type="SUPFAM" id="SSF52540">
    <property type="entry name" value="P-loop containing nucleoside triphosphate hydrolases"/>
    <property type="match status" value="1"/>
</dbReference>
<dbReference type="Gene3D" id="2.70.210.12">
    <property type="entry name" value="GTP1/OBG domain"/>
    <property type="match status" value="1"/>
</dbReference>
<evidence type="ECO:0000313" key="14">
    <source>
        <dbReference type="EMBL" id="PTU74003.1"/>
    </source>
</evidence>
<feature type="region of interest" description="Disordered" evidence="11">
    <location>
        <begin position="375"/>
        <end position="404"/>
    </location>
</feature>
<evidence type="ECO:0000259" key="12">
    <source>
        <dbReference type="PROSITE" id="PS51710"/>
    </source>
</evidence>
<dbReference type="EMBL" id="QASN01000019">
    <property type="protein sequence ID" value="PTU74003.1"/>
    <property type="molecule type" value="Genomic_DNA"/>
</dbReference>
<evidence type="ECO:0000256" key="9">
    <source>
        <dbReference type="ARBA" id="ARBA00023134"/>
    </source>
</evidence>